<evidence type="ECO:0000313" key="1">
    <source>
        <dbReference type="EMBL" id="PON24656.1"/>
    </source>
</evidence>
<accession>A0A2P4ZK46</accession>
<dbReference type="RefSeq" id="XP_024405376.1">
    <property type="nucleotide sequence ID" value="XM_024549902.1"/>
</dbReference>
<name>A0A2P4ZK46_9HYPO</name>
<organism evidence="1 2">
    <name type="scientific">Trichoderma gamsii</name>
    <dbReference type="NCBI Taxonomy" id="398673"/>
    <lineage>
        <taxon>Eukaryota</taxon>
        <taxon>Fungi</taxon>
        <taxon>Dikarya</taxon>
        <taxon>Ascomycota</taxon>
        <taxon>Pezizomycotina</taxon>
        <taxon>Sordariomycetes</taxon>
        <taxon>Hypocreomycetidae</taxon>
        <taxon>Hypocreales</taxon>
        <taxon>Hypocreaceae</taxon>
        <taxon>Trichoderma</taxon>
    </lineage>
</organism>
<proteinExistence type="predicted"/>
<comment type="caution">
    <text evidence="1">The sequence shown here is derived from an EMBL/GenBank/DDBJ whole genome shotgun (WGS) entry which is preliminary data.</text>
</comment>
<evidence type="ECO:0000313" key="2">
    <source>
        <dbReference type="Proteomes" id="UP000054821"/>
    </source>
</evidence>
<dbReference type="GeneID" id="36347649"/>
<dbReference type="EMBL" id="JPDN02000022">
    <property type="protein sequence ID" value="PON24656.1"/>
    <property type="molecule type" value="Genomic_DNA"/>
</dbReference>
<keyword evidence="2" id="KW-1185">Reference proteome</keyword>
<dbReference type="AlphaFoldDB" id="A0A2P4ZK46"/>
<gene>
    <name evidence="1" type="ORF">TGAM01_v206586</name>
</gene>
<dbReference type="Proteomes" id="UP000054821">
    <property type="component" value="Unassembled WGS sequence"/>
</dbReference>
<protein>
    <submittedName>
        <fullName evidence="1">Uncharacterized protein</fullName>
    </submittedName>
</protein>
<sequence>MLHPALERMHLYEATLYLCHDFRTSTPTVMQSYAFFA</sequence>
<reference evidence="1 2" key="1">
    <citation type="journal article" date="2016" name="Genome Announc.">
        <title>Draft Whole-Genome Sequence of Trichoderma gamsii T6085, a Promising Biocontrol Agent of Fusarium Head Blight on Wheat.</title>
        <authorList>
            <person name="Baroncelli R."/>
            <person name="Zapparata A."/>
            <person name="Piaggeschi G."/>
            <person name="Sarrocco S."/>
            <person name="Vannacci G."/>
        </authorList>
    </citation>
    <scope>NUCLEOTIDE SEQUENCE [LARGE SCALE GENOMIC DNA]</scope>
    <source>
        <strain evidence="1 2">T6085</strain>
    </source>
</reference>